<dbReference type="Proteomes" id="UP000010478">
    <property type="component" value="Chromosome"/>
</dbReference>
<evidence type="ECO:0000313" key="3">
    <source>
        <dbReference type="Proteomes" id="UP000010478"/>
    </source>
</evidence>
<evidence type="ECO:0000313" key="2">
    <source>
        <dbReference type="EMBL" id="AFZ09635.1"/>
    </source>
</evidence>
<proteinExistence type="predicted"/>
<keyword evidence="1" id="KW-1133">Transmembrane helix</keyword>
<name>K9VR06_9CYAN</name>
<dbReference type="AlphaFoldDB" id="K9VR06"/>
<dbReference type="eggNOG" id="ENOG50341DH">
    <property type="taxonomic scope" value="Bacteria"/>
</dbReference>
<dbReference type="KEGG" id="oni:Osc7112_5399"/>
<dbReference type="OrthoDB" id="9851926at2"/>
<reference evidence="2 3" key="1">
    <citation type="submission" date="2012-05" db="EMBL/GenBank/DDBJ databases">
        <title>Finished chromosome of genome of Oscillatoria sp. PCC 7112.</title>
        <authorList>
            <consortium name="US DOE Joint Genome Institute"/>
            <person name="Gugger M."/>
            <person name="Coursin T."/>
            <person name="Rippka R."/>
            <person name="Tandeau De Marsac N."/>
            <person name="Huntemann M."/>
            <person name="Wei C.-L."/>
            <person name="Han J."/>
            <person name="Detter J.C."/>
            <person name="Han C."/>
            <person name="Tapia R."/>
            <person name="Davenport K."/>
            <person name="Daligault H."/>
            <person name="Erkkila T."/>
            <person name="Gu W."/>
            <person name="Munk A.C.C."/>
            <person name="Teshima H."/>
            <person name="Xu Y."/>
            <person name="Chain P."/>
            <person name="Chen A."/>
            <person name="Krypides N."/>
            <person name="Mavromatis K."/>
            <person name="Markowitz V."/>
            <person name="Szeto E."/>
            <person name="Ivanova N."/>
            <person name="Mikhailova N."/>
            <person name="Ovchinnikova G."/>
            <person name="Pagani I."/>
            <person name="Pati A."/>
            <person name="Goodwin L."/>
            <person name="Peters L."/>
            <person name="Pitluck S."/>
            <person name="Woyke T."/>
            <person name="Kerfeld C."/>
        </authorList>
    </citation>
    <scope>NUCLEOTIDE SEQUENCE [LARGE SCALE GENOMIC DNA]</scope>
    <source>
        <strain evidence="2 3">PCC 7112</strain>
    </source>
</reference>
<gene>
    <name evidence="2" type="ORF">Osc7112_5399</name>
</gene>
<feature type="transmembrane region" description="Helical" evidence="1">
    <location>
        <begin position="37"/>
        <end position="61"/>
    </location>
</feature>
<keyword evidence="3" id="KW-1185">Reference proteome</keyword>
<keyword evidence="1" id="KW-0812">Transmembrane</keyword>
<dbReference type="EMBL" id="CP003614">
    <property type="protein sequence ID" value="AFZ09635.1"/>
    <property type="molecule type" value="Genomic_DNA"/>
</dbReference>
<dbReference type="STRING" id="179408.Osc7112_5399"/>
<accession>K9VR06</accession>
<sequence>MSIRTIPVRSRSLVPLGFLPQAIDSCPKLYGVKMINLILLALLLAIGSLLTQALVLLPIGLSGWLHLPNWLSLALIFLAISWCLGD</sequence>
<organism evidence="2 3">
    <name type="scientific">Phormidium nigroviride PCC 7112</name>
    <dbReference type="NCBI Taxonomy" id="179408"/>
    <lineage>
        <taxon>Bacteria</taxon>
        <taxon>Bacillati</taxon>
        <taxon>Cyanobacteriota</taxon>
        <taxon>Cyanophyceae</taxon>
        <taxon>Oscillatoriophycideae</taxon>
        <taxon>Oscillatoriales</taxon>
        <taxon>Oscillatoriaceae</taxon>
        <taxon>Phormidium</taxon>
    </lineage>
</organism>
<evidence type="ECO:0000256" key="1">
    <source>
        <dbReference type="SAM" id="Phobius"/>
    </source>
</evidence>
<dbReference type="HOGENOM" id="CLU_2494913_0_0_3"/>
<keyword evidence="1" id="KW-0472">Membrane</keyword>
<feature type="transmembrane region" description="Helical" evidence="1">
    <location>
        <begin position="67"/>
        <end position="85"/>
    </location>
</feature>
<protein>
    <submittedName>
        <fullName evidence="2">Uncharacterized protein</fullName>
    </submittedName>
</protein>